<reference evidence="3" key="5">
    <citation type="journal article" date="2021" name="G3 (Bethesda)">
        <title>Aegilops tauschii genome assembly Aet v5.0 features greater sequence contiguity and improved annotation.</title>
        <authorList>
            <person name="Wang L."/>
            <person name="Zhu T."/>
            <person name="Rodriguez J.C."/>
            <person name="Deal K.R."/>
            <person name="Dubcovsky J."/>
            <person name="McGuire P.E."/>
            <person name="Lux T."/>
            <person name="Spannagl M."/>
            <person name="Mayer K.F.X."/>
            <person name="Baldrich P."/>
            <person name="Meyers B.C."/>
            <person name="Huo N."/>
            <person name="Gu Y.Q."/>
            <person name="Zhou H."/>
            <person name="Devos K.M."/>
            <person name="Bennetzen J.L."/>
            <person name="Unver T."/>
            <person name="Budak H."/>
            <person name="Gulick P.J."/>
            <person name="Galiba G."/>
            <person name="Kalapos B."/>
            <person name="Nelson D.R."/>
            <person name="Li P."/>
            <person name="You F.M."/>
            <person name="Luo M.C."/>
            <person name="Dvorak J."/>
        </authorList>
    </citation>
    <scope>NUCLEOTIDE SEQUENCE [LARGE SCALE GENOMIC DNA]</scope>
    <source>
        <strain evidence="3">cv. AL8/78</strain>
    </source>
</reference>
<dbReference type="AlphaFoldDB" id="A0A453BBG8"/>
<evidence type="ECO:0000256" key="1">
    <source>
        <dbReference type="SAM" id="MobiDB-lite"/>
    </source>
</evidence>
<dbReference type="STRING" id="200361.A0A453BBG8"/>
<dbReference type="InterPro" id="IPR036047">
    <property type="entry name" value="F-box-like_dom_sf"/>
</dbReference>
<dbReference type="Pfam" id="PF12937">
    <property type="entry name" value="F-box-like"/>
    <property type="match status" value="1"/>
</dbReference>
<dbReference type="EnsemblPlants" id="AET2Gv20440400.2">
    <property type="protein sequence ID" value="AET2Gv20440400.2"/>
    <property type="gene ID" value="AET2Gv20440400"/>
</dbReference>
<dbReference type="Proteomes" id="UP000015105">
    <property type="component" value="Chromosome 2D"/>
</dbReference>
<reference evidence="4" key="2">
    <citation type="journal article" date="2017" name="Nat. Plants">
        <title>The Aegilops tauschii genome reveals multiple impacts of transposons.</title>
        <authorList>
            <person name="Zhao G."/>
            <person name="Zou C."/>
            <person name="Li K."/>
            <person name="Wang K."/>
            <person name="Li T."/>
            <person name="Gao L."/>
            <person name="Zhang X."/>
            <person name="Wang H."/>
            <person name="Yang Z."/>
            <person name="Liu X."/>
            <person name="Jiang W."/>
            <person name="Mao L."/>
            <person name="Kong X."/>
            <person name="Jiao Y."/>
            <person name="Jia J."/>
        </authorList>
    </citation>
    <scope>NUCLEOTIDE SEQUENCE [LARGE SCALE GENOMIC DNA]</scope>
    <source>
        <strain evidence="4">cv. AL8/78</strain>
    </source>
</reference>
<reference evidence="4" key="1">
    <citation type="journal article" date="2014" name="Science">
        <title>Ancient hybridizations among the ancestral genomes of bread wheat.</title>
        <authorList>
            <consortium name="International Wheat Genome Sequencing Consortium,"/>
            <person name="Marcussen T."/>
            <person name="Sandve S.R."/>
            <person name="Heier L."/>
            <person name="Spannagl M."/>
            <person name="Pfeifer M."/>
            <person name="Jakobsen K.S."/>
            <person name="Wulff B.B."/>
            <person name="Steuernagel B."/>
            <person name="Mayer K.F."/>
            <person name="Olsen O.A."/>
        </authorList>
    </citation>
    <scope>NUCLEOTIDE SEQUENCE [LARGE SCALE GENOMIC DNA]</scope>
    <source>
        <strain evidence="4">cv. AL8/78</strain>
    </source>
</reference>
<dbReference type="EnsemblPlants" id="AET2Gv20440400.1">
    <property type="protein sequence ID" value="AET2Gv20440400.1"/>
    <property type="gene ID" value="AET2Gv20440400"/>
</dbReference>
<proteinExistence type="predicted"/>
<dbReference type="SUPFAM" id="SSF81383">
    <property type="entry name" value="F-box domain"/>
    <property type="match status" value="1"/>
</dbReference>
<feature type="compositionally biased region" description="Pro residues" evidence="1">
    <location>
        <begin position="44"/>
        <end position="67"/>
    </location>
</feature>
<evidence type="ECO:0000313" key="3">
    <source>
        <dbReference type="EnsemblPlants" id="AET2Gv20440400.1"/>
    </source>
</evidence>
<protein>
    <recommendedName>
        <fullName evidence="2">F-box domain-containing protein</fullName>
    </recommendedName>
</protein>
<accession>A0A453BBG8</accession>
<sequence>RETVAGEPELGFRQSNASSVASHLARRPTVGRSLPHHIMSSQLPTPPPPDADDPPCAPNSDAPPSPPQLQVSLPDDILEEILLRLSTAADLARASTSCTSFRHVVAPRSFARRYRSLHKAPVLGFLRADFYAAQSPHPSAPVANALAQAADFAFSFLPNPACWSPRDVRDGRVLFSAVSVSEGRGDFIDATSNTFVDLVVCDPLSRRCIQIPPVPEDLADSVQHCGMLDFEPFFAPASDDVRADESSFKVICKVLCENKVAVFIFSSHTGKWVSIQHHGLGALSNEVVDALYARCGLHRRHYAHGCFCWVLEWMDKLLMLDTREMKFTIIDLPPNSHGGRLAIVEAGEGMIGLLNIGMRTLDFYCKVWRNKSKGTKEWQHSTINHPLPNYHWCIIGADEEYLLLRGISLDWPWFGSSSQQRPDIEYFALELKTLLLERMYVSKNKMMHAHLYRGFPPLLSPPSI</sequence>
<reference evidence="3" key="3">
    <citation type="journal article" date="2017" name="Nature">
        <title>Genome sequence of the progenitor of the wheat D genome Aegilops tauschii.</title>
        <authorList>
            <person name="Luo M.C."/>
            <person name="Gu Y.Q."/>
            <person name="Puiu D."/>
            <person name="Wang H."/>
            <person name="Twardziok S.O."/>
            <person name="Deal K.R."/>
            <person name="Huo N."/>
            <person name="Zhu T."/>
            <person name="Wang L."/>
            <person name="Wang Y."/>
            <person name="McGuire P.E."/>
            <person name="Liu S."/>
            <person name="Long H."/>
            <person name="Ramasamy R.K."/>
            <person name="Rodriguez J.C."/>
            <person name="Van S.L."/>
            <person name="Yuan L."/>
            <person name="Wang Z."/>
            <person name="Xia Z."/>
            <person name="Xiao L."/>
            <person name="Anderson O.D."/>
            <person name="Ouyang S."/>
            <person name="Liang Y."/>
            <person name="Zimin A.V."/>
            <person name="Pertea G."/>
            <person name="Qi P."/>
            <person name="Bennetzen J.L."/>
            <person name="Dai X."/>
            <person name="Dawson M.W."/>
            <person name="Muller H.G."/>
            <person name="Kugler K."/>
            <person name="Rivarola-Duarte L."/>
            <person name="Spannagl M."/>
            <person name="Mayer K.F.X."/>
            <person name="Lu F.H."/>
            <person name="Bevan M.W."/>
            <person name="Leroy P."/>
            <person name="Li P."/>
            <person name="You F.M."/>
            <person name="Sun Q."/>
            <person name="Liu Z."/>
            <person name="Lyons E."/>
            <person name="Wicker T."/>
            <person name="Salzberg S.L."/>
            <person name="Devos K.M."/>
            <person name="Dvorak J."/>
        </authorList>
    </citation>
    <scope>NUCLEOTIDE SEQUENCE [LARGE SCALE GENOMIC DNA]</scope>
    <source>
        <strain evidence="3">cv. AL8/78</strain>
    </source>
</reference>
<feature type="region of interest" description="Disordered" evidence="1">
    <location>
        <begin position="1"/>
        <end position="71"/>
    </location>
</feature>
<dbReference type="InterPro" id="IPR001810">
    <property type="entry name" value="F-box_dom"/>
</dbReference>
<dbReference type="PANTHER" id="PTHR31264">
    <property type="entry name" value="OS07G0554500 PROTEIN-RELATED"/>
    <property type="match status" value="1"/>
</dbReference>
<evidence type="ECO:0000259" key="2">
    <source>
        <dbReference type="Pfam" id="PF12937"/>
    </source>
</evidence>
<evidence type="ECO:0000313" key="4">
    <source>
        <dbReference type="Proteomes" id="UP000015105"/>
    </source>
</evidence>
<feature type="domain" description="F-box" evidence="2">
    <location>
        <begin position="72"/>
        <end position="110"/>
    </location>
</feature>
<dbReference type="Gramene" id="AET2Gv20440400.1">
    <property type="protein sequence ID" value="AET2Gv20440400.1"/>
    <property type="gene ID" value="AET2Gv20440400"/>
</dbReference>
<reference evidence="3" key="4">
    <citation type="submission" date="2019-03" db="UniProtKB">
        <authorList>
            <consortium name="EnsemblPlants"/>
        </authorList>
    </citation>
    <scope>IDENTIFICATION</scope>
</reference>
<organism evidence="3 4">
    <name type="scientific">Aegilops tauschii subsp. strangulata</name>
    <name type="common">Goatgrass</name>
    <dbReference type="NCBI Taxonomy" id="200361"/>
    <lineage>
        <taxon>Eukaryota</taxon>
        <taxon>Viridiplantae</taxon>
        <taxon>Streptophyta</taxon>
        <taxon>Embryophyta</taxon>
        <taxon>Tracheophyta</taxon>
        <taxon>Spermatophyta</taxon>
        <taxon>Magnoliopsida</taxon>
        <taxon>Liliopsida</taxon>
        <taxon>Poales</taxon>
        <taxon>Poaceae</taxon>
        <taxon>BOP clade</taxon>
        <taxon>Pooideae</taxon>
        <taxon>Triticodae</taxon>
        <taxon>Triticeae</taxon>
        <taxon>Triticinae</taxon>
        <taxon>Aegilops</taxon>
    </lineage>
</organism>
<dbReference type="CDD" id="cd09917">
    <property type="entry name" value="F-box_SF"/>
    <property type="match status" value="1"/>
</dbReference>
<dbReference type="Gramene" id="AET2Gv20440400.2">
    <property type="protein sequence ID" value="AET2Gv20440400.2"/>
    <property type="gene ID" value="AET2Gv20440400"/>
</dbReference>
<dbReference type="PANTHER" id="PTHR31264:SF21">
    <property type="entry name" value="F-BOX DOMAIN-CONTAINING PROTEIN"/>
    <property type="match status" value="1"/>
</dbReference>
<keyword evidence="4" id="KW-1185">Reference proteome</keyword>
<name>A0A453BBG8_AEGTS</name>